<reference evidence="1" key="2">
    <citation type="journal article" date="2015" name="Data Brief">
        <title>Shoot transcriptome of the giant reed, Arundo donax.</title>
        <authorList>
            <person name="Barrero R.A."/>
            <person name="Guerrero F.D."/>
            <person name="Moolhuijzen P."/>
            <person name="Goolsby J.A."/>
            <person name="Tidwell J."/>
            <person name="Bellgard S.E."/>
            <person name="Bellgard M.I."/>
        </authorList>
    </citation>
    <scope>NUCLEOTIDE SEQUENCE</scope>
    <source>
        <tissue evidence="1">Shoot tissue taken approximately 20 cm above the soil surface</tissue>
    </source>
</reference>
<protein>
    <submittedName>
        <fullName evidence="1">Uncharacterized protein</fullName>
    </submittedName>
</protein>
<sequence length="10" mass="1002">MARDGPAPST</sequence>
<reference evidence="1" key="1">
    <citation type="submission" date="2014-09" db="EMBL/GenBank/DDBJ databases">
        <authorList>
            <person name="Magalhaes I.L.F."/>
            <person name="Oliveira U."/>
            <person name="Santos F.R."/>
            <person name="Vidigal T.H.D.A."/>
            <person name="Brescovit A.D."/>
            <person name="Santos A.J."/>
        </authorList>
    </citation>
    <scope>NUCLEOTIDE SEQUENCE</scope>
    <source>
        <tissue evidence="1">Shoot tissue taken approximately 20 cm above the soil surface</tissue>
    </source>
</reference>
<dbReference type="EMBL" id="GBRH01241669">
    <property type="protein sequence ID" value="JAD56226.1"/>
    <property type="molecule type" value="Transcribed_RNA"/>
</dbReference>
<accession>A0A0A9AYN5</accession>
<name>A0A0A9AYN5_ARUDO</name>
<proteinExistence type="predicted"/>
<evidence type="ECO:0000313" key="1">
    <source>
        <dbReference type="EMBL" id="JAD56226.1"/>
    </source>
</evidence>
<organism evidence="1">
    <name type="scientific">Arundo donax</name>
    <name type="common">Giant reed</name>
    <name type="synonym">Donax arundinaceus</name>
    <dbReference type="NCBI Taxonomy" id="35708"/>
    <lineage>
        <taxon>Eukaryota</taxon>
        <taxon>Viridiplantae</taxon>
        <taxon>Streptophyta</taxon>
        <taxon>Embryophyta</taxon>
        <taxon>Tracheophyta</taxon>
        <taxon>Spermatophyta</taxon>
        <taxon>Magnoliopsida</taxon>
        <taxon>Liliopsida</taxon>
        <taxon>Poales</taxon>
        <taxon>Poaceae</taxon>
        <taxon>PACMAD clade</taxon>
        <taxon>Arundinoideae</taxon>
        <taxon>Arundineae</taxon>
        <taxon>Arundo</taxon>
    </lineage>
</organism>